<evidence type="ECO:0008006" key="5">
    <source>
        <dbReference type="Google" id="ProtNLM"/>
    </source>
</evidence>
<feature type="transmembrane region" description="Helical" evidence="2">
    <location>
        <begin position="32"/>
        <end position="55"/>
    </location>
</feature>
<dbReference type="AlphaFoldDB" id="V4AN07"/>
<name>V4AN07_LOTGI</name>
<protein>
    <recommendedName>
        <fullName evidence="5">Major facilitator superfamily (MFS) profile domain-containing protein</fullName>
    </recommendedName>
</protein>
<dbReference type="PANTHER" id="PTHR11388">
    <property type="entry name" value="ORGANIC ANION TRANSPORTER"/>
    <property type="match status" value="1"/>
</dbReference>
<dbReference type="OrthoDB" id="6151470at2759"/>
<dbReference type="HOGENOM" id="CLU_1046919_0_0_1"/>
<dbReference type="CTD" id="20242661"/>
<keyword evidence="4" id="KW-1185">Reference proteome</keyword>
<dbReference type="RefSeq" id="XP_009050799.1">
    <property type="nucleotide sequence ID" value="XM_009052551.1"/>
</dbReference>
<dbReference type="InterPro" id="IPR004156">
    <property type="entry name" value="OATP"/>
</dbReference>
<keyword evidence="2" id="KW-0472">Membrane</keyword>
<dbReference type="InterPro" id="IPR036259">
    <property type="entry name" value="MFS_trans_sf"/>
</dbReference>
<gene>
    <name evidence="3" type="ORF">LOTGIDRAFT_174220</name>
</gene>
<sequence length="266" mass="29653">MGCILNGVALSPRYPFFVTFVESNTDKSRSGFFIGLTQTAVTIGGVVAFAFSGIFSNFHVSLREVDISPLHPRWIGAWWLGFIIFGTLCIFSAIPMFFFPRKFENEAPDDKYAEDGENKDAASKLLGNEKHEKEEGKDQEKSSKLSILDHIKAYFRIVWHLFNNPVYVFTELASICTIFAVAGSGAFLPKYMELQFMVPAWQSNIITSGIMLCSAGGTLLGGWITAKSSMTPTRNLKLSIIIVTISMLIDCCIFFLACDYYDFTDA</sequence>
<feature type="transmembrane region" description="Helical" evidence="2">
    <location>
        <begin position="75"/>
        <end position="99"/>
    </location>
</feature>
<keyword evidence="2" id="KW-1133">Transmembrane helix</keyword>
<proteinExistence type="predicted"/>
<keyword evidence="2" id="KW-0812">Transmembrane</keyword>
<dbReference type="KEGG" id="lgi:LOTGIDRAFT_174220"/>
<dbReference type="Proteomes" id="UP000030746">
    <property type="component" value="Unassembled WGS sequence"/>
</dbReference>
<reference evidence="3 4" key="1">
    <citation type="journal article" date="2013" name="Nature">
        <title>Insights into bilaterian evolution from three spiralian genomes.</title>
        <authorList>
            <person name="Simakov O."/>
            <person name="Marletaz F."/>
            <person name="Cho S.J."/>
            <person name="Edsinger-Gonzales E."/>
            <person name="Havlak P."/>
            <person name="Hellsten U."/>
            <person name="Kuo D.H."/>
            <person name="Larsson T."/>
            <person name="Lv J."/>
            <person name="Arendt D."/>
            <person name="Savage R."/>
            <person name="Osoegawa K."/>
            <person name="de Jong P."/>
            <person name="Grimwood J."/>
            <person name="Chapman J.A."/>
            <person name="Shapiro H."/>
            <person name="Aerts A."/>
            <person name="Otillar R.P."/>
            <person name="Terry A.Y."/>
            <person name="Boore J.L."/>
            <person name="Grigoriev I.V."/>
            <person name="Lindberg D.R."/>
            <person name="Seaver E.C."/>
            <person name="Weisblat D.A."/>
            <person name="Putnam N.H."/>
            <person name="Rokhsar D.S."/>
        </authorList>
    </citation>
    <scope>NUCLEOTIDE SEQUENCE [LARGE SCALE GENOMIC DNA]</scope>
</reference>
<dbReference type="Gene3D" id="1.20.1250.20">
    <property type="entry name" value="MFS general substrate transporter like domains"/>
    <property type="match status" value="1"/>
</dbReference>
<dbReference type="EMBL" id="KB201244">
    <property type="protein sequence ID" value="ESO98537.1"/>
    <property type="molecule type" value="Genomic_DNA"/>
</dbReference>
<dbReference type="GO" id="GO:0016323">
    <property type="term" value="C:basolateral plasma membrane"/>
    <property type="evidence" value="ECO:0007669"/>
    <property type="project" value="TreeGrafter"/>
</dbReference>
<dbReference type="GeneID" id="20242661"/>
<dbReference type="OMA" id="FECIYAG"/>
<dbReference type="PANTHER" id="PTHR11388:SF142">
    <property type="entry name" value="SOLUTE CARRIER ORGANIC ANION TRANSPORTER FAMILY MEMBER 5A1"/>
    <property type="match status" value="1"/>
</dbReference>
<evidence type="ECO:0000313" key="3">
    <source>
        <dbReference type="EMBL" id="ESO98537.1"/>
    </source>
</evidence>
<evidence type="ECO:0000313" key="4">
    <source>
        <dbReference type="Proteomes" id="UP000030746"/>
    </source>
</evidence>
<evidence type="ECO:0000256" key="2">
    <source>
        <dbReference type="SAM" id="Phobius"/>
    </source>
</evidence>
<feature type="transmembrane region" description="Helical" evidence="2">
    <location>
        <begin position="166"/>
        <end position="188"/>
    </location>
</feature>
<dbReference type="SUPFAM" id="SSF103473">
    <property type="entry name" value="MFS general substrate transporter"/>
    <property type="match status" value="1"/>
</dbReference>
<organism evidence="3 4">
    <name type="scientific">Lottia gigantea</name>
    <name type="common">Giant owl limpet</name>
    <dbReference type="NCBI Taxonomy" id="225164"/>
    <lineage>
        <taxon>Eukaryota</taxon>
        <taxon>Metazoa</taxon>
        <taxon>Spiralia</taxon>
        <taxon>Lophotrochozoa</taxon>
        <taxon>Mollusca</taxon>
        <taxon>Gastropoda</taxon>
        <taxon>Patellogastropoda</taxon>
        <taxon>Lottioidea</taxon>
        <taxon>Lottiidae</taxon>
        <taxon>Lottia</taxon>
    </lineage>
</organism>
<keyword evidence="1" id="KW-1015">Disulfide bond</keyword>
<dbReference type="Pfam" id="PF03137">
    <property type="entry name" value="OATP"/>
    <property type="match status" value="1"/>
</dbReference>
<dbReference type="GO" id="GO:0015347">
    <property type="term" value="F:sodium-independent organic anion transmembrane transporter activity"/>
    <property type="evidence" value="ECO:0007669"/>
    <property type="project" value="TreeGrafter"/>
</dbReference>
<feature type="transmembrane region" description="Helical" evidence="2">
    <location>
        <begin position="238"/>
        <end position="257"/>
    </location>
</feature>
<dbReference type="GO" id="GO:0043252">
    <property type="term" value="P:sodium-independent organic anion transport"/>
    <property type="evidence" value="ECO:0007669"/>
    <property type="project" value="TreeGrafter"/>
</dbReference>
<evidence type="ECO:0000256" key="1">
    <source>
        <dbReference type="ARBA" id="ARBA00023157"/>
    </source>
</evidence>
<accession>V4AN07</accession>
<feature type="transmembrane region" description="Helical" evidence="2">
    <location>
        <begin position="200"/>
        <end position="226"/>
    </location>
</feature>